<comment type="cofactor">
    <cofactor evidence="9">
        <name>Mg(2+)</name>
        <dbReference type="ChEBI" id="CHEBI:18420"/>
    </cofactor>
    <text evidence="9">Binds 1 Mg(2+) ion per subunit.</text>
</comment>
<keyword evidence="5 9" id="KW-0784">Thiamine biosynthesis</keyword>
<dbReference type="PANTHER" id="PTHR20857">
    <property type="entry name" value="THIAMINE-PHOSPHATE PYROPHOSPHORYLASE"/>
    <property type="match status" value="1"/>
</dbReference>
<feature type="binding site" evidence="9">
    <location>
        <position position="98"/>
    </location>
    <ligand>
        <name>Mg(2+)</name>
        <dbReference type="ChEBI" id="CHEBI:18420"/>
    </ligand>
</feature>
<dbReference type="InterPro" id="IPR022998">
    <property type="entry name" value="ThiamineP_synth_TenI"/>
</dbReference>
<dbReference type="SUPFAM" id="SSF51391">
    <property type="entry name" value="Thiamin phosphate synthase"/>
    <property type="match status" value="1"/>
</dbReference>
<dbReference type="EMBL" id="MSZX01000001">
    <property type="protein sequence ID" value="OPA81264.1"/>
    <property type="molecule type" value="Genomic_DNA"/>
</dbReference>
<keyword evidence="4 9" id="KW-0460">Magnesium</keyword>
<dbReference type="NCBIfam" id="TIGR00693">
    <property type="entry name" value="thiE"/>
    <property type="match status" value="1"/>
</dbReference>
<evidence type="ECO:0000256" key="3">
    <source>
        <dbReference type="ARBA" id="ARBA00022723"/>
    </source>
</evidence>
<evidence type="ECO:0000256" key="6">
    <source>
        <dbReference type="ARBA" id="ARBA00047334"/>
    </source>
</evidence>
<dbReference type="OrthoDB" id="9812206at2"/>
<feature type="binding site" evidence="9">
    <location>
        <position position="79"/>
    </location>
    <ligand>
        <name>Mg(2+)</name>
        <dbReference type="ChEBI" id="CHEBI:18420"/>
    </ligand>
</feature>
<keyword evidence="14" id="KW-1185">Reference proteome</keyword>
<evidence type="ECO:0000256" key="11">
    <source>
        <dbReference type="RuleBase" id="RU004253"/>
    </source>
</evidence>
<dbReference type="STRING" id="1324314.BVG16_02780"/>
<comment type="catalytic activity">
    <reaction evidence="7 9 10">
        <text>2-(2-carboxy-4-methylthiazol-5-yl)ethyl phosphate + 4-amino-2-methyl-5-(diphosphooxymethyl)pyrimidine + 2 H(+) = thiamine phosphate + CO2 + diphosphate</text>
        <dbReference type="Rhea" id="RHEA:47848"/>
        <dbReference type="ChEBI" id="CHEBI:15378"/>
        <dbReference type="ChEBI" id="CHEBI:16526"/>
        <dbReference type="ChEBI" id="CHEBI:33019"/>
        <dbReference type="ChEBI" id="CHEBI:37575"/>
        <dbReference type="ChEBI" id="CHEBI:57841"/>
        <dbReference type="ChEBI" id="CHEBI:62890"/>
        <dbReference type="EC" id="2.5.1.3"/>
    </reaction>
</comment>
<feature type="binding site" evidence="9">
    <location>
        <begin position="195"/>
        <end position="196"/>
    </location>
    <ligand>
        <name>2-[(2R,5Z)-2-carboxy-4-methylthiazol-5(2H)-ylidene]ethyl phosphate</name>
        <dbReference type="ChEBI" id="CHEBI:62899"/>
    </ligand>
</feature>
<dbReference type="AlphaFoldDB" id="A0A1T2XN20"/>
<evidence type="ECO:0000256" key="9">
    <source>
        <dbReference type="HAMAP-Rule" id="MF_00097"/>
    </source>
</evidence>
<comment type="catalytic activity">
    <reaction evidence="8 9 10">
        <text>2-[(2R,5Z)-2-carboxy-4-methylthiazol-5(2H)-ylidene]ethyl phosphate + 4-amino-2-methyl-5-(diphosphooxymethyl)pyrimidine + 2 H(+) = thiamine phosphate + CO2 + diphosphate</text>
        <dbReference type="Rhea" id="RHEA:47844"/>
        <dbReference type="ChEBI" id="CHEBI:15378"/>
        <dbReference type="ChEBI" id="CHEBI:16526"/>
        <dbReference type="ChEBI" id="CHEBI:33019"/>
        <dbReference type="ChEBI" id="CHEBI:37575"/>
        <dbReference type="ChEBI" id="CHEBI:57841"/>
        <dbReference type="ChEBI" id="CHEBI:62899"/>
        <dbReference type="EC" id="2.5.1.3"/>
    </reaction>
</comment>
<dbReference type="Gene3D" id="3.20.20.70">
    <property type="entry name" value="Aldolase class I"/>
    <property type="match status" value="1"/>
</dbReference>
<keyword evidence="3 9" id="KW-0479">Metal-binding</keyword>
<dbReference type="Proteomes" id="UP000190188">
    <property type="component" value="Unassembled WGS sequence"/>
</dbReference>
<reference evidence="13 14" key="1">
    <citation type="submission" date="2017-01" db="EMBL/GenBank/DDBJ databases">
        <title>Genome analysis of Paenibacillus selenitrireducens ES3-24.</title>
        <authorList>
            <person name="Xu D."/>
            <person name="Yao R."/>
            <person name="Zheng S."/>
        </authorList>
    </citation>
    <scope>NUCLEOTIDE SEQUENCE [LARGE SCALE GENOMIC DNA]</scope>
    <source>
        <strain evidence="13 14">ES3-24</strain>
    </source>
</reference>
<evidence type="ECO:0000256" key="1">
    <source>
        <dbReference type="ARBA" id="ARBA00005165"/>
    </source>
</evidence>
<feature type="binding site" evidence="9">
    <location>
        <position position="78"/>
    </location>
    <ligand>
        <name>4-amino-2-methyl-5-(diphosphooxymethyl)pyrimidine</name>
        <dbReference type="ChEBI" id="CHEBI:57841"/>
    </ligand>
</feature>
<evidence type="ECO:0000313" key="13">
    <source>
        <dbReference type="EMBL" id="OPA81264.1"/>
    </source>
</evidence>
<dbReference type="InterPro" id="IPR013785">
    <property type="entry name" value="Aldolase_TIM"/>
</dbReference>
<evidence type="ECO:0000256" key="10">
    <source>
        <dbReference type="RuleBase" id="RU003826"/>
    </source>
</evidence>
<comment type="pathway">
    <text evidence="1 9 11">Cofactor biosynthesis; thiamine diphosphate biosynthesis; thiamine phosphate from 4-amino-2-methyl-5-diphosphomethylpyrimidine and 4-methyl-5-(2-phosphoethyl)-thiazole: step 1/1.</text>
</comment>
<comment type="similarity">
    <text evidence="9 10">Belongs to the thiamine-phosphate synthase family.</text>
</comment>
<dbReference type="InterPro" id="IPR034291">
    <property type="entry name" value="TMP_synthase"/>
</dbReference>
<dbReference type="HAMAP" id="MF_00097">
    <property type="entry name" value="TMP_synthase"/>
    <property type="match status" value="1"/>
</dbReference>
<gene>
    <name evidence="9" type="primary">thiE</name>
    <name evidence="13" type="ORF">BVG16_02780</name>
</gene>
<evidence type="ECO:0000313" key="14">
    <source>
        <dbReference type="Proteomes" id="UP000190188"/>
    </source>
</evidence>
<dbReference type="GO" id="GO:0000287">
    <property type="term" value="F:magnesium ion binding"/>
    <property type="evidence" value="ECO:0007669"/>
    <property type="project" value="UniProtKB-UniRule"/>
</dbReference>
<comment type="caution">
    <text evidence="13">The sequence shown here is derived from an EMBL/GenBank/DDBJ whole genome shotgun (WGS) entry which is preliminary data.</text>
</comment>
<dbReference type="UniPathway" id="UPA00060">
    <property type="reaction ID" value="UER00141"/>
</dbReference>
<organism evidence="13 14">
    <name type="scientific">Paenibacillus selenitireducens</name>
    <dbReference type="NCBI Taxonomy" id="1324314"/>
    <lineage>
        <taxon>Bacteria</taxon>
        <taxon>Bacillati</taxon>
        <taxon>Bacillota</taxon>
        <taxon>Bacilli</taxon>
        <taxon>Bacillales</taxon>
        <taxon>Paenibacillaceae</taxon>
        <taxon>Paenibacillus</taxon>
    </lineage>
</organism>
<dbReference type="CDD" id="cd00564">
    <property type="entry name" value="TMP_TenI"/>
    <property type="match status" value="1"/>
</dbReference>
<dbReference type="GO" id="GO:0009228">
    <property type="term" value="P:thiamine biosynthetic process"/>
    <property type="evidence" value="ECO:0007669"/>
    <property type="project" value="UniProtKB-KW"/>
</dbReference>
<evidence type="ECO:0000256" key="5">
    <source>
        <dbReference type="ARBA" id="ARBA00022977"/>
    </source>
</evidence>
<accession>A0A1T2XN20</accession>
<dbReference type="GO" id="GO:0004789">
    <property type="term" value="F:thiamine-phosphate diphosphorylase activity"/>
    <property type="evidence" value="ECO:0007669"/>
    <property type="project" value="UniProtKB-UniRule"/>
</dbReference>
<comment type="function">
    <text evidence="9">Condenses 4-methyl-5-(beta-hydroxyethyl)thiazole monophosphate (THZ-P) and 2-methyl-4-amino-5-hydroxymethyl pyrimidine pyrophosphate (HMP-PP) to form thiamine monophosphate (TMP).</text>
</comment>
<evidence type="ECO:0000256" key="4">
    <source>
        <dbReference type="ARBA" id="ARBA00022842"/>
    </source>
</evidence>
<feature type="binding site" evidence="9">
    <location>
        <position position="117"/>
    </location>
    <ligand>
        <name>4-amino-2-methyl-5-(diphosphooxymethyl)pyrimidine</name>
        <dbReference type="ChEBI" id="CHEBI:57841"/>
    </ligand>
</feature>
<dbReference type="InterPro" id="IPR036206">
    <property type="entry name" value="ThiamineP_synth_sf"/>
</dbReference>
<dbReference type="FunFam" id="3.20.20.70:FF:000096">
    <property type="entry name" value="Thiamine-phosphate synthase"/>
    <property type="match status" value="1"/>
</dbReference>
<evidence type="ECO:0000256" key="8">
    <source>
        <dbReference type="ARBA" id="ARBA00047883"/>
    </source>
</evidence>
<dbReference type="GO" id="GO:0009229">
    <property type="term" value="P:thiamine diphosphate biosynthetic process"/>
    <property type="evidence" value="ECO:0007669"/>
    <property type="project" value="UniProtKB-UniRule"/>
</dbReference>
<proteinExistence type="inferred from homology"/>
<keyword evidence="2 9" id="KW-0808">Transferase</keyword>
<comment type="catalytic activity">
    <reaction evidence="6 9 10">
        <text>4-methyl-5-(2-phosphooxyethyl)-thiazole + 4-amino-2-methyl-5-(diphosphooxymethyl)pyrimidine + H(+) = thiamine phosphate + diphosphate</text>
        <dbReference type="Rhea" id="RHEA:22328"/>
        <dbReference type="ChEBI" id="CHEBI:15378"/>
        <dbReference type="ChEBI" id="CHEBI:33019"/>
        <dbReference type="ChEBI" id="CHEBI:37575"/>
        <dbReference type="ChEBI" id="CHEBI:57841"/>
        <dbReference type="ChEBI" id="CHEBI:58296"/>
        <dbReference type="EC" id="2.5.1.3"/>
    </reaction>
</comment>
<sequence>MSRSIEDLRACLKLYLVMGSTNCQGDPLIVLDEAIQGGITLFQFREKGEGALVGDAKEQLARQLQARCQAHGVPFIVNDDVELAIRMEADGVHIGQDDEPADQVRQRLGAHRIVGVSAHSMAEVERAISDGADYVGIGPIYPTATKKDAKAVQGTRLIQELREQGLTIPLVGIGGITAENASDVILAGADGIAVVSAISMSTQVKQSTERLIFELGRYRGAMKEDT</sequence>
<evidence type="ECO:0000256" key="2">
    <source>
        <dbReference type="ARBA" id="ARBA00022679"/>
    </source>
</evidence>
<dbReference type="PANTHER" id="PTHR20857:SF15">
    <property type="entry name" value="THIAMINE-PHOSPHATE SYNTHASE"/>
    <property type="match status" value="1"/>
</dbReference>
<dbReference type="EC" id="2.5.1.3" evidence="9"/>
<feature type="binding site" evidence="9">
    <location>
        <position position="146"/>
    </location>
    <ligand>
        <name>4-amino-2-methyl-5-(diphosphooxymethyl)pyrimidine</name>
        <dbReference type="ChEBI" id="CHEBI:57841"/>
    </ligand>
</feature>
<evidence type="ECO:0000256" key="7">
    <source>
        <dbReference type="ARBA" id="ARBA00047851"/>
    </source>
</evidence>
<dbReference type="GO" id="GO:0005737">
    <property type="term" value="C:cytoplasm"/>
    <property type="evidence" value="ECO:0007669"/>
    <property type="project" value="TreeGrafter"/>
</dbReference>
<feature type="binding site" evidence="9">
    <location>
        <position position="175"/>
    </location>
    <ligand>
        <name>2-[(2R,5Z)-2-carboxy-4-methylthiazol-5(2H)-ylidene]ethyl phosphate</name>
        <dbReference type="ChEBI" id="CHEBI:62899"/>
    </ligand>
</feature>
<feature type="binding site" evidence="9">
    <location>
        <begin position="43"/>
        <end position="47"/>
    </location>
    <ligand>
        <name>4-amino-2-methyl-5-(diphosphooxymethyl)pyrimidine</name>
        <dbReference type="ChEBI" id="CHEBI:57841"/>
    </ligand>
</feature>
<evidence type="ECO:0000259" key="12">
    <source>
        <dbReference type="Pfam" id="PF02581"/>
    </source>
</evidence>
<dbReference type="RefSeq" id="WP_078496996.1">
    <property type="nucleotide sequence ID" value="NZ_MSZX01000001.1"/>
</dbReference>
<name>A0A1T2XN20_9BACL</name>
<feature type="binding site" evidence="9">
    <location>
        <begin position="143"/>
        <end position="145"/>
    </location>
    <ligand>
        <name>2-[(2R,5Z)-2-carboxy-4-methylthiazol-5(2H)-ylidene]ethyl phosphate</name>
        <dbReference type="ChEBI" id="CHEBI:62899"/>
    </ligand>
</feature>
<feature type="domain" description="Thiamine phosphate synthase/TenI" evidence="12">
    <location>
        <begin position="14"/>
        <end position="198"/>
    </location>
</feature>
<protein>
    <recommendedName>
        <fullName evidence="9">Thiamine-phosphate synthase</fullName>
        <shortName evidence="9">TP synthase</shortName>
        <shortName evidence="9">TPS</shortName>
        <ecNumber evidence="9">2.5.1.3</ecNumber>
    </recommendedName>
    <alternativeName>
        <fullName evidence="9">Thiamine-phosphate pyrophosphorylase</fullName>
        <shortName evidence="9">TMP pyrophosphorylase</shortName>
        <shortName evidence="9">TMP-PPase</shortName>
    </alternativeName>
</protein>
<dbReference type="Pfam" id="PF02581">
    <property type="entry name" value="TMP-TENI"/>
    <property type="match status" value="1"/>
</dbReference>